<evidence type="ECO:0000259" key="2">
    <source>
        <dbReference type="Pfam" id="PF13635"/>
    </source>
</evidence>
<evidence type="ECO:0008006" key="5">
    <source>
        <dbReference type="Google" id="ProtNLM"/>
    </source>
</evidence>
<comment type="caution">
    <text evidence="3">The sequence shown here is derived from an EMBL/GenBank/DDBJ whole genome shotgun (WGS) entry which is preliminary data.</text>
</comment>
<dbReference type="Proteomes" id="UP000182763">
    <property type="component" value="Unassembled WGS sequence"/>
</dbReference>
<reference evidence="3 4" key="1">
    <citation type="journal article" date="2016" name="Environ. Microbiol.">
        <title>Genomic resolution of a cold subsurface aquifer community provides metabolic insights for novel microbes adapted to high CO concentrations.</title>
        <authorList>
            <person name="Probst A.J."/>
            <person name="Castelle C.J."/>
            <person name="Singh A."/>
            <person name="Brown C.T."/>
            <person name="Anantharaman K."/>
            <person name="Sharon I."/>
            <person name="Hug L.A."/>
            <person name="Burstein D."/>
            <person name="Emerson J.B."/>
            <person name="Thomas B.C."/>
            <person name="Banfield J.F."/>
        </authorList>
    </citation>
    <scope>NUCLEOTIDE SEQUENCE [LARGE SCALE GENOMIC DNA]</scope>
    <source>
        <strain evidence="3">CG2_30_33_13</strain>
    </source>
</reference>
<feature type="domain" description="AAA" evidence="1">
    <location>
        <begin position="41"/>
        <end position="174"/>
    </location>
</feature>
<name>A0A1J5GLZ2_9BACT</name>
<accession>A0A1J5GLZ2</accession>
<protein>
    <recommendedName>
        <fullName evidence="5">ATPase</fullName>
    </recommendedName>
</protein>
<dbReference type="EMBL" id="MNYY01000098">
    <property type="protein sequence ID" value="OIP69671.1"/>
    <property type="molecule type" value="Genomic_DNA"/>
</dbReference>
<evidence type="ECO:0000259" key="1">
    <source>
        <dbReference type="Pfam" id="PF13173"/>
    </source>
</evidence>
<dbReference type="InterPro" id="IPR025420">
    <property type="entry name" value="DUF4143"/>
</dbReference>
<dbReference type="InterPro" id="IPR041682">
    <property type="entry name" value="AAA_14"/>
</dbReference>
<dbReference type="AlphaFoldDB" id="A0A1J5GLZ2"/>
<sequence length="439" mass="52492">MDKNKLKELLIEYKKSFLANRTDLVRREVQDNMEKFIKFKEVVMITGTRRGGKSSLMKLICDDLIKKYQVPPSSILYLNFEDERFIEFNTGDFSQIYELYLQINKPTGRQYFFLDEIQNVSGWERWVNRLYENENIKIFITGSNASLLRSEISTALTGRNRVIINFPFSFREFLVFKNYRLEENDFYQTEKRAIIKSFFQEYLKLGGYPEIVKINDPTLLEQYFKDTIYRDILPRYSIKKIKEIRELCLFLASNLGSIHSYNKLLSLIGVKSINTVKSYLEILEEVFLFFQINLFDYSIKRQIYNPSKIYIIDTALGNSISFKFSENLGHIYENLVFLELKRRNKEIYYWKSKKGKEVDFLIKRGLEIDEAIQVSYNLNYKKTLDREIESLLMAKDEFRIKYLTIITEDEDIEKEIGNTKIKIIPLWKWLCIQHIFENK</sequence>
<dbReference type="Pfam" id="PF13635">
    <property type="entry name" value="DUF4143"/>
    <property type="match status" value="1"/>
</dbReference>
<dbReference type="Pfam" id="PF13173">
    <property type="entry name" value="AAA_14"/>
    <property type="match status" value="1"/>
</dbReference>
<dbReference type="PANTHER" id="PTHR33295">
    <property type="entry name" value="ATPASE"/>
    <property type="match status" value="1"/>
</dbReference>
<proteinExistence type="predicted"/>
<dbReference type="STRING" id="1805029.AUK42_05035"/>
<organism evidence="3 4">
    <name type="scientific">Candidatus Infernicultor aquiphilus</name>
    <dbReference type="NCBI Taxonomy" id="1805029"/>
    <lineage>
        <taxon>Bacteria</taxon>
        <taxon>Pseudomonadati</taxon>
        <taxon>Atribacterota</taxon>
        <taxon>Candidatus Phoenicimicrobiia</taxon>
        <taxon>Candidatus Pheonicimicrobiales</taxon>
        <taxon>Candidatus Phoenicimicrobiaceae</taxon>
        <taxon>Candidatus Infernicultor</taxon>
    </lineage>
</organism>
<feature type="domain" description="DUF4143" evidence="2">
    <location>
        <begin position="230"/>
        <end position="365"/>
    </location>
</feature>
<dbReference type="SUPFAM" id="SSF52540">
    <property type="entry name" value="P-loop containing nucleoside triphosphate hydrolases"/>
    <property type="match status" value="1"/>
</dbReference>
<dbReference type="PANTHER" id="PTHR33295:SF8">
    <property type="entry name" value="AAA+ ATPASE DOMAIN-CONTAINING PROTEIN"/>
    <property type="match status" value="1"/>
</dbReference>
<dbReference type="InterPro" id="IPR027417">
    <property type="entry name" value="P-loop_NTPase"/>
</dbReference>
<gene>
    <name evidence="3" type="ORF">AUK42_05035</name>
</gene>
<evidence type="ECO:0000313" key="4">
    <source>
        <dbReference type="Proteomes" id="UP000182763"/>
    </source>
</evidence>
<dbReference type="Gene3D" id="3.40.50.300">
    <property type="entry name" value="P-loop containing nucleotide triphosphate hydrolases"/>
    <property type="match status" value="1"/>
</dbReference>
<evidence type="ECO:0000313" key="3">
    <source>
        <dbReference type="EMBL" id="OIP69671.1"/>
    </source>
</evidence>